<dbReference type="EMBL" id="CP038026">
    <property type="protein sequence ID" value="QBQ39181.1"/>
    <property type="molecule type" value="Genomic_DNA"/>
</dbReference>
<keyword evidence="3" id="KW-1185">Reference proteome</keyword>
<reference evidence="1" key="1">
    <citation type="journal article" date="2014" name="Int. J. Syst. Evol. Microbiol.">
        <title>Complete genome sequence of Corynebacterium casei LMG S-19264T (=DSM 44701T), isolated from a smear-ripened cheese.</title>
        <authorList>
            <consortium name="US DOE Joint Genome Institute (JGI-PGF)"/>
            <person name="Walter F."/>
            <person name="Albersmeier A."/>
            <person name="Kalinowski J."/>
            <person name="Ruckert C."/>
        </authorList>
    </citation>
    <scope>NUCLEOTIDE SEQUENCE</scope>
    <source>
        <strain evidence="1">KCTC 12344</strain>
    </source>
</reference>
<dbReference type="Proteomes" id="UP000294359">
    <property type="component" value="Chromosome"/>
</dbReference>
<proteinExistence type="predicted"/>
<evidence type="ECO:0000313" key="3">
    <source>
        <dbReference type="Proteomes" id="UP000294359"/>
    </source>
</evidence>
<reference evidence="1" key="3">
    <citation type="submission" date="2022-12" db="EMBL/GenBank/DDBJ databases">
        <authorList>
            <person name="Sun Q."/>
            <person name="Kim S."/>
        </authorList>
    </citation>
    <scope>NUCLEOTIDE SEQUENCE</scope>
    <source>
        <strain evidence="1">KCTC 12344</strain>
    </source>
</reference>
<accession>A0A4P7BJS5</accession>
<evidence type="ECO:0000313" key="1">
    <source>
        <dbReference type="EMBL" id="GGY88004.1"/>
    </source>
</evidence>
<dbReference type="RefSeq" id="WP_134387874.1">
    <property type="nucleotide sequence ID" value="NZ_BMWW01000003.1"/>
</dbReference>
<dbReference type="EMBL" id="BMWW01000003">
    <property type="protein sequence ID" value="GGY88004.1"/>
    <property type="molecule type" value="Genomic_DNA"/>
</dbReference>
<dbReference type="Proteomes" id="UP000619512">
    <property type="component" value="Unassembled WGS sequence"/>
</dbReference>
<protein>
    <submittedName>
        <fullName evidence="1">Uncharacterized protein</fullName>
    </submittedName>
</protein>
<dbReference type="AlphaFoldDB" id="A0A4P7BJS5"/>
<evidence type="ECO:0000313" key="2">
    <source>
        <dbReference type="EMBL" id="QBQ39181.1"/>
    </source>
</evidence>
<organism evidence="1 4">
    <name type="scientific">Pseudoduganella plicata</name>
    <dbReference type="NCBI Taxonomy" id="321984"/>
    <lineage>
        <taxon>Bacteria</taxon>
        <taxon>Pseudomonadati</taxon>
        <taxon>Pseudomonadota</taxon>
        <taxon>Betaproteobacteria</taxon>
        <taxon>Burkholderiales</taxon>
        <taxon>Oxalobacteraceae</taxon>
        <taxon>Telluria group</taxon>
        <taxon>Pseudoduganella</taxon>
    </lineage>
</organism>
<evidence type="ECO:0000313" key="4">
    <source>
        <dbReference type="Proteomes" id="UP000619512"/>
    </source>
</evidence>
<reference evidence="2 3" key="2">
    <citation type="submission" date="2019-03" db="EMBL/GenBank/DDBJ databases">
        <title>Draft Genome Sequences of Six Type Strains of the Genus Massilia.</title>
        <authorList>
            <person name="Miess H."/>
            <person name="Frediansyhah A."/>
            <person name="Gross H."/>
        </authorList>
    </citation>
    <scope>NUCLEOTIDE SEQUENCE [LARGE SCALE GENOMIC DNA]</scope>
    <source>
        <strain evidence="2 3">DSM 17505</strain>
    </source>
</reference>
<sequence>MLEEEQYAERRQDVWPEFDRDEEQIVLCLQLDFLSGSFIDNNTWLAGAPDGDVKPEYQRCADQRS</sequence>
<name>A0A4P7BJS5_9BURK</name>
<gene>
    <name evidence="2" type="ORF">E1742_25910</name>
    <name evidence="1" type="ORF">GCM10007388_21770</name>
</gene>